<keyword evidence="2" id="KW-1185">Reference proteome</keyword>
<dbReference type="Proteomes" id="UP000192674">
    <property type="component" value="Unassembled WGS sequence"/>
</dbReference>
<protein>
    <recommendedName>
        <fullName evidence="3">Excreted virulence factor EspC, type VII ESX diderm</fullName>
    </recommendedName>
</protein>
<proteinExistence type="predicted"/>
<name>A0A1Y5XG09_KIBAR</name>
<evidence type="ECO:0008006" key="3">
    <source>
        <dbReference type="Google" id="ProtNLM"/>
    </source>
</evidence>
<evidence type="ECO:0000313" key="2">
    <source>
        <dbReference type="Proteomes" id="UP000192674"/>
    </source>
</evidence>
<evidence type="ECO:0000313" key="1">
    <source>
        <dbReference type="EMBL" id="SMC89417.1"/>
    </source>
</evidence>
<reference evidence="1 2" key="1">
    <citation type="submission" date="2017-04" db="EMBL/GenBank/DDBJ databases">
        <authorList>
            <person name="Afonso C.L."/>
            <person name="Miller P.J."/>
            <person name="Scott M.A."/>
            <person name="Spackman E."/>
            <person name="Goraichik I."/>
            <person name="Dimitrov K.M."/>
            <person name="Suarez D.L."/>
            <person name="Swayne D.E."/>
        </authorList>
    </citation>
    <scope>NUCLEOTIDE SEQUENCE [LARGE SCALE GENOMIC DNA]</scope>
    <source>
        <strain evidence="1 2">DSM 43828</strain>
    </source>
</reference>
<dbReference type="EMBL" id="FWXV01000002">
    <property type="protein sequence ID" value="SMC89417.1"/>
    <property type="molecule type" value="Genomic_DNA"/>
</dbReference>
<accession>A0A1Y5XG09</accession>
<dbReference type="OrthoDB" id="3690509at2"/>
<sequence length="111" mass="11843">MTGRKDRLEVNHELVTAISKEMTEFGAALGTAREYAHADNGLTADKFGVIAARTGVGESYTQLRESLRAVLDKATPTVDALAEALAKAQQKTVEADAEVAARIRSAGNDLR</sequence>
<gene>
    <name evidence="1" type="ORF">SAMN05661093_02546</name>
</gene>
<organism evidence="1 2">
    <name type="scientific">Kibdelosporangium aridum</name>
    <dbReference type="NCBI Taxonomy" id="2030"/>
    <lineage>
        <taxon>Bacteria</taxon>
        <taxon>Bacillati</taxon>
        <taxon>Actinomycetota</taxon>
        <taxon>Actinomycetes</taxon>
        <taxon>Pseudonocardiales</taxon>
        <taxon>Pseudonocardiaceae</taxon>
        <taxon>Kibdelosporangium</taxon>
    </lineage>
</organism>
<dbReference type="RefSeq" id="WP_084426295.1">
    <property type="nucleotide sequence ID" value="NZ_FWXV01000002.1"/>
</dbReference>
<dbReference type="AlphaFoldDB" id="A0A1Y5XG09"/>